<dbReference type="Pfam" id="PF00474">
    <property type="entry name" value="SSF"/>
    <property type="match status" value="1"/>
</dbReference>
<dbReference type="GO" id="GO:0015293">
    <property type="term" value="F:symporter activity"/>
    <property type="evidence" value="ECO:0007669"/>
    <property type="project" value="UniProtKB-KW"/>
</dbReference>
<feature type="transmembrane region" description="Helical" evidence="17">
    <location>
        <begin position="172"/>
        <end position="196"/>
    </location>
</feature>
<keyword evidence="4" id="KW-0813">Transport</keyword>
<gene>
    <name evidence="18" type="ORF">AAH949_09345</name>
</gene>
<keyword evidence="12 17" id="KW-0472">Membrane</keyword>
<dbReference type="AlphaFoldDB" id="A0AAU7E781"/>
<feature type="transmembrane region" description="Helical" evidence="17">
    <location>
        <begin position="496"/>
        <end position="514"/>
    </location>
</feature>
<feature type="transmembrane region" description="Helical" evidence="17">
    <location>
        <begin position="297"/>
        <end position="323"/>
    </location>
</feature>
<evidence type="ECO:0000256" key="8">
    <source>
        <dbReference type="ARBA" id="ARBA00022847"/>
    </source>
</evidence>
<feature type="transmembrane region" description="Helical" evidence="17">
    <location>
        <begin position="460"/>
        <end position="484"/>
    </location>
</feature>
<feature type="transmembrane region" description="Helical" evidence="17">
    <location>
        <begin position="261"/>
        <end position="285"/>
    </location>
</feature>
<dbReference type="GO" id="GO:0006814">
    <property type="term" value="P:sodium ion transport"/>
    <property type="evidence" value="ECO:0007669"/>
    <property type="project" value="UniProtKB-KW"/>
</dbReference>
<dbReference type="NCBIfam" id="TIGR00813">
    <property type="entry name" value="sss"/>
    <property type="match status" value="1"/>
</dbReference>
<evidence type="ECO:0000313" key="18">
    <source>
        <dbReference type="EMBL" id="XBJ29262.1"/>
    </source>
</evidence>
<dbReference type="PROSITE" id="PS50283">
    <property type="entry name" value="NA_SOLUT_SYMP_3"/>
    <property type="match status" value="1"/>
</dbReference>
<protein>
    <recommendedName>
        <fullName evidence="3">Cation/acetate symporter ActP</fullName>
    </recommendedName>
    <alternativeName>
        <fullName evidence="15">Acetate permease</fullName>
    </alternativeName>
    <alternativeName>
        <fullName evidence="14">Acetate transporter ActP</fullName>
    </alternativeName>
</protein>
<dbReference type="InterPro" id="IPR018212">
    <property type="entry name" value="Na/solute_symporter_CS"/>
</dbReference>
<keyword evidence="5" id="KW-1003">Cell membrane</keyword>
<sequence>MKKIVIILGTLLSFCQAASIDLNGVKKAELNPIAISMFVAFVLFTLFITYYSNKKSQSASGFYTAGGNITGAQNGIAIAGDYMSAASFLGIIALIFTNGFDGLIYSIGFLVGWPIVLFLIAEKLRNLGKFTFADITAYRLDAKPIRILSAVSALSVIVFYLIAQMVGAGQLIQVLFGLPYTFAVVLVGILIILYVVFGGMHATTWVQIIKAILLLSGATFMAIMVLYLTKFDLKYYFELAISHHAKGASIMKPGTFLPDTVSAVSLGLALMFGTAGLPHILMRFFTVKNAKEARKSAFYATTLIGYFYILTFIIGFGAIALLLGNPQFTNPDGSFNGITNMVAVLLAEVLGGSVFLGFISAVAFATILAVVAGLTISGAGAISHDLFVNVCKNGECDPKQELRVTKIATICIGILAILVGIIFENQNVAFTVGLAFAIAASVNFPILLLCLYWKNLTTKGAFWGGLIGLIVVVVLVLLSPSIWIKSFGFSEAIFPYDHPALFSMPLTFILIYIISKLDKSKRAKIDKEGFEAQNFRAQSGIGISEAVAH</sequence>
<comment type="similarity">
    <text evidence="2 16">Belongs to the sodium:solute symporter (SSF) (TC 2.A.21) family.</text>
</comment>
<evidence type="ECO:0000256" key="10">
    <source>
        <dbReference type="ARBA" id="ARBA00023053"/>
    </source>
</evidence>
<dbReference type="RefSeq" id="WP_348518599.1">
    <property type="nucleotide sequence ID" value="NZ_CP155620.1"/>
</dbReference>
<dbReference type="PANTHER" id="PTHR48086:SF6">
    <property type="entry name" value="CATION_ACETATE SYMPORTER ACTP"/>
    <property type="match status" value="1"/>
</dbReference>
<keyword evidence="10" id="KW-0915">Sodium</keyword>
<feature type="transmembrane region" description="Helical" evidence="17">
    <location>
        <begin position="429"/>
        <end position="453"/>
    </location>
</feature>
<feature type="transmembrane region" description="Helical" evidence="17">
    <location>
        <begin position="407"/>
        <end position="423"/>
    </location>
</feature>
<keyword evidence="11" id="KW-0406">Ion transport</keyword>
<feature type="transmembrane region" description="Helical" evidence="17">
    <location>
        <begin position="102"/>
        <end position="121"/>
    </location>
</feature>
<reference evidence="18" key="1">
    <citation type="submission" date="2024-05" db="EMBL/GenBank/DDBJ databases">
        <title>Campylobacter coli isolated from environmental waters in Slovenia.</title>
        <authorList>
            <person name="Zautner A.E."/>
            <person name="Bunk B."/>
            <person name="Riedel T."/>
            <person name="Sproeer C."/>
        </authorList>
    </citation>
    <scope>NUCLEOTIDE SEQUENCE</scope>
    <source>
        <strain evidence="18">CCS1377</strain>
    </source>
</reference>
<dbReference type="GO" id="GO:0006847">
    <property type="term" value="P:plasma membrane acetate transport"/>
    <property type="evidence" value="ECO:0007669"/>
    <property type="project" value="TreeGrafter"/>
</dbReference>
<dbReference type="PANTHER" id="PTHR48086">
    <property type="entry name" value="SODIUM/PROLINE SYMPORTER-RELATED"/>
    <property type="match status" value="1"/>
</dbReference>
<dbReference type="PROSITE" id="PS00456">
    <property type="entry name" value="NA_SOLUT_SYMP_1"/>
    <property type="match status" value="1"/>
</dbReference>
<keyword evidence="6" id="KW-0997">Cell inner membrane</keyword>
<accession>A0AAU7E781</accession>
<dbReference type="Gene3D" id="1.20.1730.10">
    <property type="entry name" value="Sodium/glucose cotransporter"/>
    <property type="match status" value="1"/>
</dbReference>
<comment type="subcellular location">
    <subcellularLocation>
        <location evidence="1">Cell inner membrane</location>
        <topology evidence="1">Multi-pass membrane protein</topology>
    </subcellularLocation>
</comment>
<evidence type="ECO:0000256" key="6">
    <source>
        <dbReference type="ARBA" id="ARBA00022519"/>
    </source>
</evidence>
<feature type="transmembrane region" description="Helical" evidence="17">
    <location>
        <begin position="74"/>
        <end position="96"/>
    </location>
</feature>
<evidence type="ECO:0000256" key="16">
    <source>
        <dbReference type="RuleBase" id="RU362091"/>
    </source>
</evidence>
<dbReference type="EMBL" id="CP155620">
    <property type="protein sequence ID" value="XBJ29262.1"/>
    <property type="molecule type" value="Genomic_DNA"/>
</dbReference>
<keyword evidence="9 17" id="KW-1133">Transmembrane helix</keyword>
<feature type="transmembrane region" description="Helical" evidence="17">
    <location>
        <begin position="147"/>
        <end position="166"/>
    </location>
</feature>
<evidence type="ECO:0000256" key="12">
    <source>
        <dbReference type="ARBA" id="ARBA00023136"/>
    </source>
</evidence>
<dbReference type="InterPro" id="IPR001734">
    <property type="entry name" value="Na/solute_symporter"/>
</dbReference>
<keyword evidence="13" id="KW-0739">Sodium transport</keyword>
<evidence type="ECO:0000256" key="13">
    <source>
        <dbReference type="ARBA" id="ARBA00023201"/>
    </source>
</evidence>
<evidence type="ECO:0000256" key="17">
    <source>
        <dbReference type="SAM" id="Phobius"/>
    </source>
</evidence>
<dbReference type="CDD" id="cd11480">
    <property type="entry name" value="SLC5sbd_u4"/>
    <property type="match status" value="1"/>
</dbReference>
<dbReference type="GO" id="GO:0005886">
    <property type="term" value="C:plasma membrane"/>
    <property type="evidence" value="ECO:0007669"/>
    <property type="project" value="UniProtKB-SubCell"/>
</dbReference>
<evidence type="ECO:0000256" key="3">
    <source>
        <dbReference type="ARBA" id="ARBA00018047"/>
    </source>
</evidence>
<feature type="transmembrane region" description="Helical" evidence="17">
    <location>
        <begin position="343"/>
        <end position="376"/>
    </location>
</feature>
<evidence type="ECO:0000256" key="5">
    <source>
        <dbReference type="ARBA" id="ARBA00022475"/>
    </source>
</evidence>
<evidence type="ECO:0000256" key="2">
    <source>
        <dbReference type="ARBA" id="ARBA00006434"/>
    </source>
</evidence>
<proteinExistence type="inferred from homology"/>
<dbReference type="NCBIfam" id="NF006903">
    <property type="entry name" value="PRK09395.1"/>
    <property type="match status" value="1"/>
</dbReference>
<organism evidence="18">
    <name type="scientific">Campylobacter sp. CCS1377</name>
    <dbReference type="NCBI Taxonomy" id="3158229"/>
    <lineage>
        <taxon>Bacteria</taxon>
        <taxon>Pseudomonadati</taxon>
        <taxon>Campylobacterota</taxon>
        <taxon>Epsilonproteobacteria</taxon>
        <taxon>Campylobacterales</taxon>
        <taxon>Campylobacteraceae</taxon>
        <taxon>Campylobacter</taxon>
    </lineage>
</organism>
<feature type="transmembrane region" description="Helical" evidence="17">
    <location>
        <begin position="33"/>
        <end position="53"/>
    </location>
</feature>
<evidence type="ECO:0000256" key="15">
    <source>
        <dbReference type="ARBA" id="ARBA00032392"/>
    </source>
</evidence>
<evidence type="ECO:0000256" key="14">
    <source>
        <dbReference type="ARBA" id="ARBA00031561"/>
    </source>
</evidence>
<dbReference type="InterPro" id="IPR038377">
    <property type="entry name" value="Na/Glc_symporter_sf"/>
</dbReference>
<evidence type="ECO:0000256" key="11">
    <source>
        <dbReference type="ARBA" id="ARBA00023065"/>
    </source>
</evidence>
<keyword evidence="8" id="KW-0769">Symport</keyword>
<feature type="transmembrane region" description="Helical" evidence="17">
    <location>
        <begin position="208"/>
        <end position="229"/>
    </location>
</feature>
<name>A0AAU7E781_9BACT</name>
<evidence type="ECO:0000256" key="4">
    <source>
        <dbReference type="ARBA" id="ARBA00022448"/>
    </source>
</evidence>
<dbReference type="GO" id="GO:0015123">
    <property type="term" value="F:acetate transmembrane transporter activity"/>
    <property type="evidence" value="ECO:0007669"/>
    <property type="project" value="TreeGrafter"/>
</dbReference>
<dbReference type="FunFam" id="1.20.1730.10:FF:000001">
    <property type="entry name" value="Cation/acetate symporter ActP"/>
    <property type="match status" value="1"/>
</dbReference>
<evidence type="ECO:0000256" key="7">
    <source>
        <dbReference type="ARBA" id="ARBA00022692"/>
    </source>
</evidence>
<keyword evidence="7 17" id="KW-0812">Transmembrane</keyword>
<evidence type="ECO:0000256" key="1">
    <source>
        <dbReference type="ARBA" id="ARBA00004429"/>
    </source>
</evidence>
<evidence type="ECO:0000256" key="9">
    <source>
        <dbReference type="ARBA" id="ARBA00022989"/>
    </source>
</evidence>
<dbReference type="InterPro" id="IPR050277">
    <property type="entry name" value="Sodium:Solute_Symporter"/>
</dbReference>